<evidence type="ECO:0000313" key="2">
    <source>
        <dbReference type="Proteomes" id="UP001603013"/>
    </source>
</evidence>
<dbReference type="EMBL" id="JBIBSM010000003">
    <property type="protein sequence ID" value="MFF8276026.1"/>
    <property type="molecule type" value="Genomic_DNA"/>
</dbReference>
<accession>A0ABW6Y8Y1</accession>
<gene>
    <name evidence="1" type="ORF">ACF05T_07925</name>
</gene>
<dbReference type="Proteomes" id="UP001603013">
    <property type="component" value="Unassembled WGS sequence"/>
</dbReference>
<reference evidence="1 2" key="1">
    <citation type="submission" date="2024-10" db="EMBL/GenBank/DDBJ databases">
        <title>The Natural Products Discovery Center: Release of the First 8490 Sequenced Strains for Exploring Actinobacteria Biosynthetic Diversity.</title>
        <authorList>
            <person name="Kalkreuter E."/>
            <person name="Kautsar S.A."/>
            <person name="Yang D."/>
            <person name="Bader C.D."/>
            <person name="Teijaro C.N."/>
            <person name="Fluegel L."/>
            <person name="Davis C.M."/>
            <person name="Simpson J.R."/>
            <person name="Lauterbach L."/>
            <person name="Steele A.D."/>
            <person name="Gui C."/>
            <person name="Meng S."/>
            <person name="Li G."/>
            <person name="Viehrig K."/>
            <person name="Ye F."/>
            <person name="Su P."/>
            <person name="Kiefer A.F."/>
            <person name="Nichols A."/>
            <person name="Cepeda A.J."/>
            <person name="Yan W."/>
            <person name="Fan B."/>
            <person name="Jiang Y."/>
            <person name="Adhikari A."/>
            <person name="Zheng C.-J."/>
            <person name="Schuster L."/>
            <person name="Cowan T.M."/>
            <person name="Smanski M.J."/>
            <person name="Chevrette M.G."/>
            <person name="De Carvalho L.P.S."/>
            <person name="Shen B."/>
        </authorList>
    </citation>
    <scope>NUCLEOTIDE SEQUENCE [LARGE SCALE GENOMIC DNA]</scope>
    <source>
        <strain evidence="1 2">NPDC015755</strain>
    </source>
</reference>
<proteinExistence type="predicted"/>
<name>A0ABW6Y8Y1_9ACTN</name>
<keyword evidence="2" id="KW-1185">Reference proteome</keyword>
<dbReference type="RefSeq" id="WP_391933608.1">
    <property type="nucleotide sequence ID" value="NZ_JBIBSM010000003.1"/>
</dbReference>
<sequence length="90" mass="9918">MAHRWFQAFIRDQSRAGLHASAIICGTPHVLLLLRSVLDPQHAPEPPCRGADVRCIEESAEPALALFGFAVVNDFTSRTVKLSSFHHAMP</sequence>
<organism evidence="1 2">
    <name type="scientific">Streptomyces lateritius</name>
    <dbReference type="NCBI Taxonomy" id="67313"/>
    <lineage>
        <taxon>Bacteria</taxon>
        <taxon>Bacillati</taxon>
        <taxon>Actinomycetota</taxon>
        <taxon>Actinomycetes</taxon>
        <taxon>Kitasatosporales</taxon>
        <taxon>Streptomycetaceae</taxon>
        <taxon>Streptomyces</taxon>
    </lineage>
</organism>
<evidence type="ECO:0000313" key="1">
    <source>
        <dbReference type="EMBL" id="MFF8276026.1"/>
    </source>
</evidence>
<protein>
    <submittedName>
        <fullName evidence="1">Uncharacterized protein</fullName>
    </submittedName>
</protein>
<comment type="caution">
    <text evidence="1">The sequence shown here is derived from an EMBL/GenBank/DDBJ whole genome shotgun (WGS) entry which is preliminary data.</text>
</comment>